<dbReference type="PANTHER" id="PTHR32027">
    <property type="entry name" value="CYTOSINE DEAMINASE"/>
    <property type="match status" value="1"/>
</dbReference>
<dbReference type="GeneID" id="66163360"/>
<reference evidence="4 5" key="1">
    <citation type="submission" date="2021-04" db="EMBL/GenBank/DDBJ databases">
        <title>Complete genome sequence of Stygiolobus sp. KN-1.</title>
        <authorList>
            <person name="Nakamura K."/>
            <person name="Sakai H."/>
            <person name="Kurosawa N."/>
        </authorList>
    </citation>
    <scope>NUCLEOTIDE SEQUENCE [LARGE SCALE GENOMIC DNA]</scope>
    <source>
        <strain evidence="4 5">KN-1</strain>
    </source>
</reference>
<dbReference type="PANTHER" id="PTHR32027:SF0">
    <property type="entry name" value="CYTOSINE DEAMINASE"/>
    <property type="match status" value="1"/>
</dbReference>
<dbReference type="GO" id="GO:0016814">
    <property type="term" value="F:hydrolase activity, acting on carbon-nitrogen (but not peptide) bonds, in cyclic amidines"/>
    <property type="evidence" value="ECO:0007669"/>
    <property type="project" value="TreeGrafter"/>
</dbReference>
<name>A0A8D5U7S1_9CREN</name>
<dbReference type="InterPro" id="IPR032466">
    <property type="entry name" value="Metal_Hydrolase"/>
</dbReference>
<proteinExistence type="predicted"/>
<dbReference type="SUPFAM" id="SSF51556">
    <property type="entry name" value="Metallo-dependent hydrolases"/>
    <property type="match status" value="1"/>
</dbReference>
<dbReference type="CDD" id="cd01293">
    <property type="entry name" value="Bact_CD"/>
    <property type="match status" value="1"/>
</dbReference>
<dbReference type="RefSeq" id="WP_221286905.1">
    <property type="nucleotide sequence ID" value="NZ_AP024597.1"/>
</dbReference>
<keyword evidence="2" id="KW-0378">Hydrolase</keyword>
<keyword evidence="1" id="KW-0479">Metal-binding</keyword>
<evidence type="ECO:0000313" key="4">
    <source>
        <dbReference type="EMBL" id="BCU70344.1"/>
    </source>
</evidence>
<dbReference type="InterPro" id="IPR052349">
    <property type="entry name" value="Metallo-hydrolase_Enzymes"/>
</dbReference>
<accession>A0A8D5U7S1</accession>
<dbReference type="InterPro" id="IPR011059">
    <property type="entry name" value="Metal-dep_hydrolase_composite"/>
</dbReference>
<feature type="domain" description="Amidohydrolase 3" evidence="3">
    <location>
        <begin position="105"/>
        <end position="391"/>
    </location>
</feature>
<dbReference type="EMBL" id="AP024597">
    <property type="protein sequence ID" value="BCU70344.1"/>
    <property type="molecule type" value="Genomic_DNA"/>
</dbReference>
<organism evidence="4 5">
    <name type="scientific">Stygiolobus caldivivus</name>
    <dbReference type="NCBI Taxonomy" id="2824673"/>
    <lineage>
        <taxon>Archaea</taxon>
        <taxon>Thermoproteota</taxon>
        <taxon>Thermoprotei</taxon>
        <taxon>Sulfolobales</taxon>
        <taxon>Sulfolobaceae</taxon>
        <taxon>Stygiolobus</taxon>
    </lineage>
</organism>
<evidence type="ECO:0000256" key="2">
    <source>
        <dbReference type="ARBA" id="ARBA00022801"/>
    </source>
</evidence>
<dbReference type="SUPFAM" id="SSF51338">
    <property type="entry name" value="Composite domain of metallo-dependent hydrolases"/>
    <property type="match status" value="1"/>
</dbReference>
<dbReference type="FunFam" id="3.20.20.140:FF:000019">
    <property type="entry name" value="Cytosine deaminase"/>
    <property type="match status" value="1"/>
</dbReference>
<gene>
    <name evidence="4" type="ORF">KN1_16410</name>
</gene>
<evidence type="ECO:0000256" key="1">
    <source>
        <dbReference type="ARBA" id="ARBA00022723"/>
    </source>
</evidence>
<dbReference type="Proteomes" id="UP000825123">
    <property type="component" value="Chromosome"/>
</dbReference>
<dbReference type="Gene3D" id="2.30.40.10">
    <property type="entry name" value="Urease, subunit C, domain 1"/>
    <property type="match status" value="1"/>
</dbReference>
<dbReference type="InterPro" id="IPR013108">
    <property type="entry name" value="Amidohydro_3"/>
</dbReference>
<dbReference type="GO" id="GO:0046872">
    <property type="term" value="F:metal ion binding"/>
    <property type="evidence" value="ECO:0007669"/>
    <property type="project" value="UniProtKB-KW"/>
</dbReference>
<dbReference type="KEGG" id="csty:KN1_16410"/>
<keyword evidence="5" id="KW-1185">Reference proteome</keyword>
<evidence type="ECO:0000259" key="3">
    <source>
        <dbReference type="Pfam" id="PF07969"/>
    </source>
</evidence>
<dbReference type="AlphaFoldDB" id="A0A8D5U7S1"/>
<dbReference type="Gene3D" id="3.20.20.140">
    <property type="entry name" value="Metal-dependent hydrolases"/>
    <property type="match status" value="1"/>
</dbReference>
<evidence type="ECO:0000313" key="5">
    <source>
        <dbReference type="Proteomes" id="UP000825123"/>
    </source>
</evidence>
<dbReference type="Pfam" id="PF07969">
    <property type="entry name" value="Amidohydro_3"/>
    <property type="match status" value="1"/>
</dbReference>
<sequence>MDVIKRARLLSGDVVDIGIDDKKIVCLGECRGEEIIDADKKLVLPPYFNMHFHLDSVFLQSKNKSGTLWEGIQIWRDIKEKLTEDDVIKRALVAVKLMVAYGTLWIRTHVDVTEKELRLLKAILKVKEQVKEIADIQVTAFPQDGVYTDKGNDELLYKSVEIGADNVGMIPHNELTREDGVKSVELAFKIAKEFNKDVDGHVDETDDPNSRYLEVVAKKTIENNWYNRVTAGHVTAMHSWDRAYRFRILPVIAKAGITVVPNPLINAVLQGRFDEYPKRRGLAPIKEMISQGVNVALGHDCIMDPWYPLGAGNMLQVLFMAIHLDQLTGYDELNSSINLITYNAAKAWKVEYGIDLGKKANLLITDADDIIDLIRFLEPPKYVIKDGKIVAKDGKYILFNGKWEEVKKRP</sequence>
<protein>
    <submittedName>
        <fullName evidence="4">Amidohydrolase</fullName>
    </submittedName>
</protein>